<sequence>MRHRYTACGSQQRIGLNWCRRYRPRGSKRRWSLCALGCSSRRRRLNTLIKQDHHYYGRTAGVGRRGRGCLMRRESRRGRGAQLPLTSSGRTDEQNAKASQQADRSATRLPGSATQICYPDRKCGIIMGLLRHSHGLTMWSAARPCGCSVWRRQPGTLLRRLSQWQLCGDMIFAALRTGATLSKRSVAQFHCRPGTLRVPIRVVLRLIARTPEAGSYRRARGVLQV</sequence>
<comment type="caution">
    <text evidence="2">The sequence shown here is derived from an EMBL/GenBank/DDBJ whole genome shotgun (WGS) entry which is preliminary data.</text>
</comment>
<feature type="region of interest" description="Disordered" evidence="1">
    <location>
        <begin position="73"/>
        <end position="108"/>
    </location>
</feature>
<accession>A0AAJ0GLH8</accession>
<protein>
    <submittedName>
        <fullName evidence="2">Uncharacterized protein</fullName>
    </submittedName>
</protein>
<keyword evidence="3" id="KW-1185">Reference proteome</keyword>
<evidence type="ECO:0000256" key="1">
    <source>
        <dbReference type="SAM" id="MobiDB-lite"/>
    </source>
</evidence>
<dbReference type="EMBL" id="JAUDZG010000007">
    <property type="protein sequence ID" value="KAK3302144.1"/>
    <property type="molecule type" value="Genomic_DNA"/>
</dbReference>
<organism evidence="2 3">
    <name type="scientific">Chaetomium strumarium</name>
    <dbReference type="NCBI Taxonomy" id="1170767"/>
    <lineage>
        <taxon>Eukaryota</taxon>
        <taxon>Fungi</taxon>
        <taxon>Dikarya</taxon>
        <taxon>Ascomycota</taxon>
        <taxon>Pezizomycotina</taxon>
        <taxon>Sordariomycetes</taxon>
        <taxon>Sordariomycetidae</taxon>
        <taxon>Sordariales</taxon>
        <taxon>Chaetomiaceae</taxon>
        <taxon>Chaetomium</taxon>
    </lineage>
</organism>
<dbReference type="Proteomes" id="UP001273166">
    <property type="component" value="Unassembled WGS sequence"/>
</dbReference>
<dbReference type="AlphaFoldDB" id="A0AAJ0GLH8"/>
<dbReference type="GeneID" id="87882573"/>
<dbReference type="RefSeq" id="XP_062717924.1">
    <property type="nucleotide sequence ID" value="XM_062863744.1"/>
</dbReference>
<proteinExistence type="predicted"/>
<reference evidence="2" key="1">
    <citation type="journal article" date="2023" name="Mol. Phylogenet. Evol.">
        <title>Genome-scale phylogeny and comparative genomics of the fungal order Sordariales.</title>
        <authorList>
            <person name="Hensen N."/>
            <person name="Bonometti L."/>
            <person name="Westerberg I."/>
            <person name="Brannstrom I.O."/>
            <person name="Guillou S."/>
            <person name="Cros-Aarteil S."/>
            <person name="Calhoun S."/>
            <person name="Haridas S."/>
            <person name="Kuo A."/>
            <person name="Mondo S."/>
            <person name="Pangilinan J."/>
            <person name="Riley R."/>
            <person name="LaButti K."/>
            <person name="Andreopoulos B."/>
            <person name="Lipzen A."/>
            <person name="Chen C."/>
            <person name="Yan M."/>
            <person name="Daum C."/>
            <person name="Ng V."/>
            <person name="Clum A."/>
            <person name="Steindorff A."/>
            <person name="Ohm R.A."/>
            <person name="Martin F."/>
            <person name="Silar P."/>
            <person name="Natvig D.O."/>
            <person name="Lalanne C."/>
            <person name="Gautier V."/>
            <person name="Ament-Velasquez S.L."/>
            <person name="Kruys A."/>
            <person name="Hutchinson M.I."/>
            <person name="Powell A.J."/>
            <person name="Barry K."/>
            <person name="Miller A.N."/>
            <person name="Grigoriev I.V."/>
            <person name="Debuchy R."/>
            <person name="Gladieux P."/>
            <person name="Hiltunen Thoren M."/>
            <person name="Johannesson H."/>
        </authorList>
    </citation>
    <scope>NUCLEOTIDE SEQUENCE</scope>
    <source>
        <strain evidence="2">CBS 333.67</strain>
    </source>
</reference>
<name>A0AAJ0GLH8_9PEZI</name>
<reference evidence="2" key="2">
    <citation type="submission" date="2023-06" db="EMBL/GenBank/DDBJ databases">
        <authorList>
            <consortium name="Lawrence Berkeley National Laboratory"/>
            <person name="Mondo S.J."/>
            <person name="Hensen N."/>
            <person name="Bonometti L."/>
            <person name="Westerberg I."/>
            <person name="Brannstrom I.O."/>
            <person name="Guillou S."/>
            <person name="Cros-Aarteil S."/>
            <person name="Calhoun S."/>
            <person name="Haridas S."/>
            <person name="Kuo A."/>
            <person name="Pangilinan J."/>
            <person name="Riley R."/>
            <person name="Labutti K."/>
            <person name="Andreopoulos B."/>
            <person name="Lipzen A."/>
            <person name="Chen C."/>
            <person name="Yanf M."/>
            <person name="Daum C."/>
            <person name="Ng V."/>
            <person name="Clum A."/>
            <person name="Steindorff A."/>
            <person name="Ohm R."/>
            <person name="Martin F."/>
            <person name="Silar P."/>
            <person name="Natvig D."/>
            <person name="Lalanne C."/>
            <person name="Gautier V."/>
            <person name="Ament-Velasquez S.L."/>
            <person name="Kruys A."/>
            <person name="Hutchinson M.I."/>
            <person name="Powell A.J."/>
            <person name="Barry K."/>
            <person name="Miller A.N."/>
            <person name="Grigoriev I.V."/>
            <person name="Debuchy R."/>
            <person name="Gladieux P."/>
            <person name="Thoren M.H."/>
            <person name="Johannesson H."/>
        </authorList>
    </citation>
    <scope>NUCLEOTIDE SEQUENCE</scope>
    <source>
        <strain evidence="2">CBS 333.67</strain>
    </source>
</reference>
<evidence type="ECO:0000313" key="3">
    <source>
        <dbReference type="Proteomes" id="UP001273166"/>
    </source>
</evidence>
<gene>
    <name evidence="2" type="ORF">B0T15DRAFT_294294</name>
</gene>
<evidence type="ECO:0000313" key="2">
    <source>
        <dbReference type="EMBL" id="KAK3302144.1"/>
    </source>
</evidence>